<evidence type="ECO:0000313" key="1">
    <source>
        <dbReference type="EMBL" id="KAF9489089.1"/>
    </source>
</evidence>
<reference evidence="1" key="1">
    <citation type="submission" date="2020-11" db="EMBL/GenBank/DDBJ databases">
        <authorList>
            <consortium name="DOE Joint Genome Institute"/>
            <person name="Ahrendt S."/>
            <person name="Riley R."/>
            <person name="Andreopoulos W."/>
            <person name="Labutti K."/>
            <person name="Pangilinan J."/>
            <person name="Ruiz-Duenas F.J."/>
            <person name="Barrasa J.M."/>
            <person name="Sanchez-Garcia M."/>
            <person name="Camarero S."/>
            <person name="Miyauchi S."/>
            <person name="Serrano A."/>
            <person name="Linde D."/>
            <person name="Babiker R."/>
            <person name="Drula E."/>
            <person name="Ayuso-Fernandez I."/>
            <person name="Pacheco R."/>
            <person name="Padilla G."/>
            <person name="Ferreira P."/>
            <person name="Barriuso J."/>
            <person name="Kellner H."/>
            <person name="Castanera R."/>
            <person name="Alfaro M."/>
            <person name="Ramirez L."/>
            <person name="Pisabarro A.G."/>
            <person name="Kuo A."/>
            <person name="Tritt A."/>
            <person name="Lipzen A."/>
            <person name="He G."/>
            <person name="Yan M."/>
            <person name="Ng V."/>
            <person name="Cullen D."/>
            <person name="Martin F."/>
            <person name="Rosso M.-N."/>
            <person name="Henrissat B."/>
            <person name="Hibbett D."/>
            <person name="Martinez A.T."/>
            <person name="Grigoriev I.V."/>
        </authorList>
    </citation>
    <scope>NUCLEOTIDE SEQUENCE</scope>
    <source>
        <strain evidence="1">ATCC 90797</strain>
    </source>
</reference>
<proteinExistence type="predicted"/>
<gene>
    <name evidence="1" type="ORF">BDN71DRAFT_1435629</name>
</gene>
<organism evidence="1 2">
    <name type="scientific">Pleurotus eryngii</name>
    <name type="common">Boletus of the steppes</name>
    <dbReference type="NCBI Taxonomy" id="5323"/>
    <lineage>
        <taxon>Eukaryota</taxon>
        <taxon>Fungi</taxon>
        <taxon>Dikarya</taxon>
        <taxon>Basidiomycota</taxon>
        <taxon>Agaricomycotina</taxon>
        <taxon>Agaricomycetes</taxon>
        <taxon>Agaricomycetidae</taxon>
        <taxon>Agaricales</taxon>
        <taxon>Pleurotineae</taxon>
        <taxon>Pleurotaceae</taxon>
        <taxon>Pleurotus</taxon>
    </lineage>
</organism>
<dbReference type="Proteomes" id="UP000807025">
    <property type="component" value="Unassembled WGS sequence"/>
</dbReference>
<comment type="caution">
    <text evidence="1">The sequence shown here is derived from an EMBL/GenBank/DDBJ whole genome shotgun (WGS) entry which is preliminary data.</text>
</comment>
<dbReference type="AlphaFoldDB" id="A0A9P5ZMP3"/>
<protein>
    <submittedName>
        <fullName evidence="1">Uncharacterized protein</fullName>
    </submittedName>
</protein>
<dbReference type="OrthoDB" id="2971634at2759"/>
<accession>A0A9P5ZMP3</accession>
<dbReference type="EMBL" id="MU154683">
    <property type="protein sequence ID" value="KAF9489089.1"/>
    <property type="molecule type" value="Genomic_DNA"/>
</dbReference>
<sequence>MEKEKGIRQLKKAYTTAQQKFINKRSRIINARKVVWNLYNKVIWMCCLVDPFWNITGSGKYKAVSHLKDFDKVVDELADGVETEEVIISRKGEEDEVIVIPVTARPEVVNQEVLISIMVAITQLPIAQYVDHFVTTFPSNMLSYAKAIAKAKGEEEGDKEDKEKE</sequence>
<keyword evidence="2" id="KW-1185">Reference proteome</keyword>
<name>A0A9P5ZMP3_PLEER</name>
<evidence type="ECO:0000313" key="2">
    <source>
        <dbReference type="Proteomes" id="UP000807025"/>
    </source>
</evidence>